<comment type="caution">
    <text evidence="2">The sequence shown here is derived from an EMBL/GenBank/DDBJ whole genome shotgun (WGS) entry which is preliminary data.</text>
</comment>
<dbReference type="SUPFAM" id="SSF142921">
    <property type="entry name" value="WGR domain-like"/>
    <property type="match status" value="1"/>
</dbReference>
<protein>
    <submittedName>
        <fullName evidence="2">Molybdenum metabolism regulator</fullName>
    </submittedName>
</protein>
<dbReference type="InterPro" id="IPR025334">
    <property type="entry name" value="DUF4240"/>
</dbReference>
<dbReference type="InterPro" id="IPR036930">
    <property type="entry name" value="WGR_dom_sf"/>
</dbReference>
<accession>A0A1B9A0C6</accession>
<dbReference type="Proteomes" id="UP000092651">
    <property type="component" value="Unassembled WGS sequence"/>
</dbReference>
<evidence type="ECO:0000313" key="3">
    <source>
        <dbReference type="Proteomes" id="UP000092651"/>
    </source>
</evidence>
<dbReference type="PANTHER" id="PTHR30634:SF13">
    <property type="entry name" value="PROTEIN YEHF"/>
    <property type="match status" value="1"/>
</dbReference>
<evidence type="ECO:0000313" key="2">
    <source>
        <dbReference type="EMBL" id="OCA77273.1"/>
    </source>
</evidence>
<dbReference type="OrthoDB" id="6200718at2"/>
<dbReference type="AlphaFoldDB" id="A0A1B9A0C6"/>
<feature type="domain" description="WGR" evidence="1">
    <location>
        <begin position="1"/>
        <end position="78"/>
    </location>
</feature>
<dbReference type="EMBL" id="MAYH01000001">
    <property type="protein sequence ID" value="OCA77273.1"/>
    <property type="molecule type" value="Genomic_DNA"/>
</dbReference>
<sequence>MKRNLINQNGVSDKFWNIEYEGNTQKIVFGKTGTKGRETIKEFADENECIRESEKLISQKTKKGYTEILGNAEIPQKTELSEAEKADIYFWEAIEKSNKYKNAHWSEYDIDEHLENLTTYLSRSGKERLILFEKTLQEKLSELYTAEIAELSIILECEFTSENGNYTFNDYLSDDGFIYFRCWLLLKGKEFYEDIKKDIQAFVSGKYSFNIGDCWAEGLLYVSDEAYSVNHDNEDESEIRDTVNELYPDNHYDSMSREMNRKPKGGADLQKMYPKLVKEIAELRSE</sequence>
<organism evidence="2 3">
    <name type="scientific">Chryseobacterium artocarpi</name>
    <dbReference type="NCBI Taxonomy" id="1414727"/>
    <lineage>
        <taxon>Bacteria</taxon>
        <taxon>Pseudomonadati</taxon>
        <taxon>Bacteroidota</taxon>
        <taxon>Flavobacteriia</taxon>
        <taxon>Flavobacteriales</taxon>
        <taxon>Weeksellaceae</taxon>
        <taxon>Chryseobacterium group</taxon>
        <taxon>Chryseobacterium</taxon>
    </lineage>
</organism>
<proteinExistence type="predicted"/>
<dbReference type="RefSeq" id="WP_065393027.1">
    <property type="nucleotide sequence ID" value="NZ_MAYH01000001.1"/>
</dbReference>
<dbReference type="PROSITE" id="PS51977">
    <property type="entry name" value="WGR"/>
    <property type="match status" value="1"/>
</dbReference>
<dbReference type="Pfam" id="PF05406">
    <property type="entry name" value="WGR"/>
    <property type="match status" value="1"/>
</dbReference>
<dbReference type="SMART" id="SM00773">
    <property type="entry name" value="WGR"/>
    <property type="match status" value="1"/>
</dbReference>
<dbReference type="InterPro" id="IPR050458">
    <property type="entry name" value="LolB"/>
</dbReference>
<keyword evidence="3" id="KW-1185">Reference proteome</keyword>
<reference evidence="2 3" key="1">
    <citation type="submission" date="2016-07" db="EMBL/GenBank/DDBJ databases">
        <authorList>
            <person name="Jeong J.-J."/>
            <person name="Kim D.W."/>
            <person name="Sang M.K."/>
            <person name="Choi I.-G."/>
            <person name="Kim K.D."/>
        </authorList>
    </citation>
    <scope>NUCLEOTIDE SEQUENCE [LARGE SCALE GENOMIC DNA]</scope>
    <source>
        <strain evidence="2 3">UTM-3</strain>
    </source>
</reference>
<dbReference type="PANTHER" id="PTHR30634">
    <property type="entry name" value="OUTER MEMBRANE LOLAB LIPOPROTEIN INSERTION APPARATUS"/>
    <property type="match status" value="1"/>
</dbReference>
<dbReference type="InterPro" id="IPR008893">
    <property type="entry name" value="WGR_domain"/>
</dbReference>
<dbReference type="Gene3D" id="2.20.140.10">
    <property type="entry name" value="WGR domain"/>
    <property type="match status" value="1"/>
</dbReference>
<name>A0A1B9A0C6_9FLAO</name>
<dbReference type="InterPro" id="IPR049809">
    <property type="entry name" value="YehF/YfeS-like_WGR"/>
</dbReference>
<dbReference type="CDD" id="cd07996">
    <property type="entry name" value="WGR_MMR_like"/>
    <property type="match status" value="1"/>
</dbReference>
<dbReference type="Pfam" id="PF14024">
    <property type="entry name" value="DUF4240"/>
    <property type="match status" value="1"/>
</dbReference>
<evidence type="ECO:0000259" key="1">
    <source>
        <dbReference type="PROSITE" id="PS51977"/>
    </source>
</evidence>
<gene>
    <name evidence="2" type="ORF">BBI01_02075</name>
</gene>